<dbReference type="InterPro" id="IPR002680">
    <property type="entry name" value="AOX"/>
</dbReference>
<comment type="subunit">
    <text evidence="2">Homodimer; disulfide-linked.</text>
</comment>
<dbReference type="Gramene" id="OIT30507">
    <property type="protein sequence ID" value="OIT30507"/>
    <property type="gene ID" value="A4A49_54554"/>
</dbReference>
<dbReference type="GO" id="GO:0010230">
    <property type="term" value="P:alternative respiration"/>
    <property type="evidence" value="ECO:0007669"/>
    <property type="project" value="TreeGrafter"/>
</dbReference>
<dbReference type="GO" id="GO:0009916">
    <property type="term" value="F:alternative oxidase activity"/>
    <property type="evidence" value="ECO:0007669"/>
    <property type="project" value="InterPro"/>
</dbReference>
<dbReference type="AlphaFoldDB" id="A0A314KMU6"/>
<organism evidence="3 4">
    <name type="scientific">Nicotiana attenuata</name>
    <name type="common">Coyote tobacco</name>
    <dbReference type="NCBI Taxonomy" id="49451"/>
    <lineage>
        <taxon>Eukaryota</taxon>
        <taxon>Viridiplantae</taxon>
        <taxon>Streptophyta</taxon>
        <taxon>Embryophyta</taxon>
        <taxon>Tracheophyta</taxon>
        <taxon>Spermatophyta</taxon>
        <taxon>Magnoliopsida</taxon>
        <taxon>eudicotyledons</taxon>
        <taxon>Gunneridae</taxon>
        <taxon>Pentapetalae</taxon>
        <taxon>asterids</taxon>
        <taxon>lamiids</taxon>
        <taxon>Solanales</taxon>
        <taxon>Solanaceae</taxon>
        <taxon>Nicotianoideae</taxon>
        <taxon>Nicotianeae</taxon>
        <taxon>Nicotiana</taxon>
    </lineage>
</organism>
<dbReference type="PANTHER" id="PTHR31803">
    <property type="entry name" value="ALTERNATIVE OXIDASE"/>
    <property type="match status" value="1"/>
</dbReference>
<proteinExistence type="predicted"/>
<evidence type="ECO:0000256" key="1">
    <source>
        <dbReference type="ARBA" id="ARBA00004448"/>
    </source>
</evidence>
<comment type="subcellular location">
    <subcellularLocation>
        <location evidence="1">Mitochondrion inner membrane</location>
        <topology evidence="1">Multi-pass membrane protein</topology>
    </subcellularLocation>
</comment>
<dbReference type="PANTHER" id="PTHR31803:SF3">
    <property type="entry name" value="ALTERNATIVE OXIDASE"/>
    <property type="match status" value="1"/>
</dbReference>
<evidence type="ECO:0000313" key="3">
    <source>
        <dbReference type="EMBL" id="OIT30507.1"/>
    </source>
</evidence>
<dbReference type="EMBL" id="MJEQ01001497">
    <property type="protein sequence ID" value="OIT30507.1"/>
    <property type="molecule type" value="Genomic_DNA"/>
</dbReference>
<reference evidence="3" key="1">
    <citation type="submission" date="2016-11" db="EMBL/GenBank/DDBJ databases">
        <title>The genome of Nicotiana attenuata.</title>
        <authorList>
            <person name="Xu S."/>
            <person name="Brockmoeller T."/>
            <person name="Gaquerel E."/>
            <person name="Navarro A."/>
            <person name="Kuhl H."/>
            <person name="Gase K."/>
            <person name="Ling Z."/>
            <person name="Zhou W."/>
            <person name="Kreitzer C."/>
            <person name="Stanke M."/>
            <person name="Tang H."/>
            <person name="Lyons E."/>
            <person name="Pandey P."/>
            <person name="Pandey S.P."/>
            <person name="Timmermann B."/>
            <person name="Baldwin I.T."/>
        </authorList>
    </citation>
    <scope>NUCLEOTIDE SEQUENCE [LARGE SCALE GENOMIC DNA]</scope>
    <source>
        <strain evidence="3">UT</strain>
    </source>
</reference>
<name>A0A314KMU6_NICAT</name>
<gene>
    <name evidence="3" type="primary">AOX2_1</name>
    <name evidence="3" type="ORF">A4A49_54554</name>
</gene>
<dbReference type="Proteomes" id="UP000187609">
    <property type="component" value="Unassembled WGS sequence"/>
</dbReference>
<evidence type="ECO:0000313" key="4">
    <source>
        <dbReference type="Proteomes" id="UP000187609"/>
    </source>
</evidence>
<accession>A0A314KMU6</accession>
<protein>
    <submittedName>
        <fullName evidence="3">Ubiquinol oxidase 2, mitochondrial</fullName>
    </submittedName>
</protein>
<dbReference type="GO" id="GO:0005743">
    <property type="term" value="C:mitochondrial inner membrane"/>
    <property type="evidence" value="ECO:0007669"/>
    <property type="project" value="UniProtKB-SubCell"/>
</dbReference>
<keyword evidence="4" id="KW-1185">Reference proteome</keyword>
<evidence type="ECO:0000256" key="2">
    <source>
        <dbReference type="ARBA" id="ARBA00011748"/>
    </source>
</evidence>
<comment type="caution">
    <text evidence="3">The sequence shown here is derived from an EMBL/GenBank/DDBJ whole genome shotgun (WGS) entry which is preliminary data.</text>
</comment>
<sequence>MSVLYWGWSATARCSPRLREAIQSQKSLPLKVFLYPEWRMDQSTVSHERMHLMTFMEVAKPNWYVPAIAIDSYTEFLKELDKGNIENVRAPAIAIDFKA</sequence>